<feature type="transmembrane region" description="Helical" evidence="1">
    <location>
        <begin position="21"/>
        <end position="45"/>
    </location>
</feature>
<sequence length="110" mass="12671">MTNVIWNNLGNGLWRRKFCTALIYGAIFWLVFFWTVPVGFISSLIALQNIAKVVPFLEPVLNYSAFVRGIIEGFLASVVLWVFFAVLPLILEKLTGLKEYLPRVEWTNLY</sequence>
<feature type="transmembrane region" description="Helical" evidence="1">
    <location>
        <begin position="65"/>
        <end position="91"/>
    </location>
</feature>
<name>A0A9W9YXC3_9CNID</name>
<dbReference type="OrthoDB" id="1689567at2759"/>
<dbReference type="Proteomes" id="UP001163046">
    <property type="component" value="Unassembled WGS sequence"/>
</dbReference>
<reference evidence="3" key="1">
    <citation type="submission" date="2023-01" db="EMBL/GenBank/DDBJ databases">
        <title>Genome assembly of the deep-sea coral Lophelia pertusa.</title>
        <authorList>
            <person name="Herrera S."/>
            <person name="Cordes E."/>
        </authorList>
    </citation>
    <scope>NUCLEOTIDE SEQUENCE</scope>
    <source>
        <strain evidence="3">USNM1676648</strain>
        <tissue evidence="3">Polyp</tissue>
    </source>
</reference>
<proteinExistence type="predicted"/>
<dbReference type="Pfam" id="PF02714">
    <property type="entry name" value="RSN1_7TM"/>
    <property type="match status" value="1"/>
</dbReference>
<keyword evidence="1" id="KW-0812">Transmembrane</keyword>
<dbReference type="AlphaFoldDB" id="A0A9W9YXC3"/>
<keyword evidence="4" id="KW-1185">Reference proteome</keyword>
<dbReference type="GO" id="GO:0005227">
    <property type="term" value="F:calcium-activated cation channel activity"/>
    <property type="evidence" value="ECO:0007669"/>
    <property type="project" value="InterPro"/>
</dbReference>
<dbReference type="GO" id="GO:0005886">
    <property type="term" value="C:plasma membrane"/>
    <property type="evidence" value="ECO:0007669"/>
    <property type="project" value="TreeGrafter"/>
</dbReference>
<comment type="caution">
    <text evidence="3">The sequence shown here is derived from an EMBL/GenBank/DDBJ whole genome shotgun (WGS) entry which is preliminary data.</text>
</comment>
<dbReference type="InterPro" id="IPR045122">
    <property type="entry name" value="Csc1-like"/>
</dbReference>
<organism evidence="3 4">
    <name type="scientific">Desmophyllum pertusum</name>
    <dbReference type="NCBI Taxonomy" id="174260"/>
    <lineage>
        <taxon>Eukaryota</taxon>
        <taxon>Metazoa</taxon>
        <taxon>Cnidaria</taxon>
        <taxon>Anthozoa</taxon>
        <taxon>Hexacorallia</taxon>
        <taxon>Scleractinia</taxon>
        <taxon>Caryophylliina</taxon>
        <taxon>Caryophylliidae</taxon>
        <taxon>Desmophyllum</taxon>
    </lineage>
</organism>
<gene>
    <name evidence="3" type="primary">PHM7</name>
    <name evidence="3" type="ORF">OS493_027301</name>
</gene>
<feature type="domain" description="CSC1/OSCA1-like 7TM region" evidence="2">
    <location>
        <begin position="22"/>
        <end position="98"/>
    </location>
</feature>
<evidence type="ECO:0000256" key="1">
    <source>
        <dbReference type="SAM" id="Phobius"/>
    </source>
</evidence>
<dbReference type="PANTHER" id="PTHR13018:SF5">
    <property type="entry name" value="RE44586P"/>
    <property type="match status" value="1"/>
</dbReference>
<evidence type="ECO:0000313" key="4">
    <source>
        <dbReference type="Proteomes" id="UP001163046"/>
    </source>
</evidence>
<dbReference type="EMBL" id="MU826850">
    <property type="protein sequence ID" value="KAJ7371191.1"/>
    <property type="molecule type" value="Genomic_DNA"/>
</dbReference>
<protein>
    <submittedName>
        <fullName evidence="3">Phosphate metabolism protein 7</fullName>
    </submittedName>
</protein>
<keyword evidence="1" id="KW-0472">Membrane</keyword>
<keyword evidence="1" id="KW-1133">Transmembrane helix</keyword>
<evidence type="ECO:0000259" key="2">
    <source>
        <dbReference type="Pfam" id="PF02714"/>
    </source>
</evidence>
<accession>A0A9W9YXC3</accession>
<dbReference type="PANTHER" id="PTHR13018">
    <property type="entry name" value="PROBABLE MEMBRANE PROTEIN DUF221-RELATED"/>
    <property type="match status" value="1"/>
</dbReference>
<evidence type="ECO:0000313" key="3">
    <source>
        <dbReference type="EMBL" id="KAJ7371191.1"/>
    </source>
</evidence>
<dbReference type="InterPro" id="IPR003864">
    <property type="entry name" value="CSC1/OSCA1-like_7TM"/>
</dbReference>